<reference evidence="2 3" key="1">
    <citation type="submission" date="2016-07" db="EMBL/GenBank/DDBJ databases">
        <title>Pervasive Adenine N6-methylation of Active Genes in Fungi.</title>
        <authorList>
            <consortium name="DOE Joint Genome Institute"/>
            <person name="Mondo S.J."/>
            <person name="Dannebaum R.O."/>
            <person name="Kuo R.C."/>
            <person name="Labutti K."/>
            <person name="Haridas S."/>
            <person name="Kuo A."/>
            <person name="Salamov A."/>
            <person name="Ahrendt S.R."/>
            <person name="Lipzen A."/>
            <person name="Sullivan W."/>
            <person name="Andreopoulos W.B."/>
            <person name="Clum A."/>
            <person name="Lindquist E."/>
            <person name="Daum C."/>
            <person name="Ramamoorthy G.K."/>
            <person name="Gryganskyi A."/>
            <person name="Culley D."/>
            <person name="Magnuson J.K."/>
            <person name="James T.Y."/>
            <person name="O'Malley M.A."/>
            <person name="Stajich J.E."/>
            <person name="Spatafora J.W."/>
            <person name="Visel A."/>
            <person name="Grigoriev I.V."/>
        </authorList>
    </citation>
    <scope>NUCLEOTIDE SEQUENCE [LARGE SCALE GENOMIC DNA]</scope>
    <source>
        <strain evidence="2 3">CBS 115471</strain>
    </source>
</reference>
<keyword evidence="1" id="KW-0472">Membrane</keyword>
<evidence type="ECO:0000256" key="1">
    <source>
        <dbReference type="SAM" id="Phobius"/>
    </source>
</evidence>
<keyword evidence="1" id="KW-0812">Transmembrane</keyword>
<accession>A0A1Y1ZLT6</accession>
<sequence length="187" mass="21435">MPDFTSWIDTRPAILSWSISFGWFGGVSCLSLFILPCIISPGISSSPLSSSTFEHFYDLHVAYCRPFPFSFTFSFSFSFSFAIYFLFFIVSVYLSTCLFSVFFLIYLFPCWLELEECTIERCTTNAPWAGTRLCCFCCARSRPWIYSSFSTVLLGLDFCRTSVCEYLLVIQIPSLLCSYVIINGRTF</sequence>
<gene>
    <name evidence="2" type="ORF">BCR34DRAFT_329129</name>
</gene>
<dbReference type="EMBL" id="MCFA01000063">
    <property type="protein sequence ID" value="ORY11213.1"/>
    <property type="molecule type" value="Genomic_DNA"/>
</dbReference>
<name>A0A1Y1ZLT6_9PLEO</name>
<evidence type="ECO:0000313" key="2">
    <source>
        <dbReference type="EMBL" id="ORY11213.1"/>
    </source>
</evidence>
<proteinExistence type="predicted"/>
<feature type="transmembrane region" description="Helical" evidence="1">
    <location>
        <begin position="81"/>
        <end position="108"/>
    </location>
</feature>
<keyword evidence="1" id="KW-1133">Transmembrane helix</keyword>
<comment type="caution">
    <text evidence="2">The sequence shown here is derived from an EMBL/GenBank/DDBJ whole genome shotgun (WGS) entry which is preliminary data.</text>
</comment>
<keyword evidence="3" id="KW-1185">Reference proteome</keyword>
<organism evidence="2 3">
    <name type="scientific">Clohesyomyces aquaticus</name>
    <dbReference type="NCBI Taxonomy" id="1231657"/>
    <lineage>
        <taxon>Eukaryota</taxon>
        <taxon>Fungi</taxon>
        <taxon>Dikarya</taxon>
        <taxon>Ascomycota</taxon>
        <taxon>Pezizomycotina</taxon>
        <taxon>Dothideomycetes</taxon>
        <taxon>Pleosporomycetidae</taxon>
        <taxon>Pleosporales</taxon>
        <taxon>Lindgomycetaceae</taxon>
        <taxon>Clohesyomyces</taxon>
    </lineage>
</organism>
<dbReference type="Proteomes" id="UP000193144">
    <property type="component" value="Unassembled WGS sequence"/>
</dbReference>
<dbReference type="AlphaFoldDB" id="A0A1Y1ZLT6"/>
<evidence type="ECO:0000313" key="3">
    <source>
        <dbReference type="Proteomes" id="UP000193144"/>
    </source>
</evidence>
<feature type="transmembrane region" description="Helical" evidence="1">
    <location>
        <begin position="21"/>
        <end position="43"/>
    </location>
</feature>
<protein>
    <submittedName>
        <fullName evidence="2">Uncharacterized protein</fullName>
    </submittedName>
</protein>